<dbReference type="InterPro" id="IPR004585">
    <property type="entry name" value="DNA_recomb/repair_Rad52"/>
</dbReference>
<protein>
    <recommendedName>
        <fullName evidence="5">RAD52 homolog</fullName>
    </recommendedName>
</protein>
<evidence type="ECO:0000256" key="6">
    <source>
        <dbReference type="SAM" id="MobiDB-lite"/>
    </source>
</evidence>
<dbReference type="GO" id="GO:0003697">
    <property type="term" value="F:single-stranded DNA binding"/>
    <property type="evidence" value="ECO:0007669"/>
    <property type="project" value="UniProtKB-ARBA"/>
</dbReference>
<evidence type="ECO:0000256" key="4">
    <source>
        <dbReference type="ARBA" id="ARBA00023204"/>
    </source>
</evidence>
<keyword evidence="4" id="KW-0234">DNA repair</keyword>
<dbReference type="InterPro" id="IPR041247">
    <property type="entry name" value="Rad52_fam"/>
</dbReference>
<dbReference type="PANTHER" id="PTHR12132:SF1">
    <property type="entry name" value="DNA REPAIR PROTEIN RAD52 HOMOLOG"/>
    <property type="match status" value="1"/>
</dbReference>
<dbReference type="Pfam" id="PF04098">
    <property type="entry name" value="Rad52_Rad22"/>
    <property type="match status" value="1"/>
</dbReference>
<dbReference type="GO" id="GO:0045002">
    <property type="term" value="P:double-strand break repair via single-strand annealing"/>
    <property type="evidence" value="ECO:0007669"/>
    <property type="project" value="InterPro"/>
</dbReference>
<feature type="compositionally biased region" description="Polar residues" evidence="6">
    <location>
        <begin position="296"/>
        <end position="305"/>
    </location>
</feature>
<dbReference type="GO" id="GO:0006312">
    <property type="term" value="P:mitotic recombination"/>
    <property type="evidence" value="ECO:0007669"/>
    <property type="project" value="TreeGrafter"/>
</dbReference>
<comment type="similarity">
    <text evidence="1">Belongs to the RAD52 family.</text>
</comment>
<reference evidence="7 8" key="1">
    <citation type="submission" date="2013-03" db="EMBL/GenBank/DDBJ databases">
        <title>The Genome Sequence of Capronia epimyces CBS 606.96.</title>
        <authorList>
            <consortium name="The Broad Institute Genomics Platform"/>
            <person name="Cuomo C."/>
            <person name="de Hoog S."/>
            <person name="Gorbushina A."/>
            <person name="Walker B."/>
            <person name="Young S.K."/>
            <person name="Zeng Q."/>
            <person name="Gargeya S."/>
            <person name="Fitzgerald M."/>
            <person name="Haas B."/>
            <person name="Abouelleil A."/>
            <person name="Allen A.W."/>
            <person name="Alvarado L."/>
            <person name="Arachchi H.M."/>
            <person name="Berlin A.M."/>
            <person name="Chapman S.B."/>
            <person name="Gainer-Dewar J."/>
            <person name="Goldberg J."/>
            <person name="Griggs A."/>
            <person name="Gujja S."/>
            <person name="Hansen M."/>
            <person name="Howarth C."/>
            <person name="Imamovic A."/>
            <person name="Ireland A."/>
            <person name="Larimer J."/>
            <person name="McCowan C."/>
            <person name="Murphy C."/>
            <person name="Pearson M."/>
            <person name="Poon T.W."/>
            <person name="Priest M."/>
            <person name="Roberts A."/>
            <person name="Saif S."/>
            <person name="Shea T."/>
            <person name="Sisk P."/>
            <person name="Sykes S."/>
            <person name="Wortman J."/>
            <person name="Nusbaum C."/>
            <person name="Birren B."/>
        </authorList>
    </citation>
    <scope>NUCLEOTIDE SEQUENCE [LARGE SCALE GENOMIC DNA]</scope>
    <source>
        <strain evidence="7 8">CBS 606.96</strain>
    </source>
</reference>
<evidence type="ECO:0000256" key="3">
    <source>
        <dbReference type="ARBA" id="ARBA00023172"/>
    </source>
</evidence>
<evidence type="ECO:0000256" key="2">
    <source>
        <dbReference type="ARBA" id="ARBA00022763"/>
    </source>
</evidence>
<dbReference type="GO" id="GO:0005634">
    <property type="term" value="C:nucleus"/>
    <property type="evidence" value="ECO:0007669"/>
    <property type="project" value="InterPro"/>
</dbReference>
<dbReference type="EMBL" id="AMGY01000003">
    <property type="protein sequence ID" value="EXJ86600.1"/>
    <property type="molecule type" value="Genomic_DNA"/>
</dbReference>
<dbReference type="eggNOG" id="KOG4141">
    <property type="taxonomic scope" value="Eukaryota"/>
</dbReference>
<feature type="region of interest" description="Disordered" evidence="6">
    <location>
        <begin position="239"/>
        <end position="365"/>
    </location>
</feature>
<gene>
    <name evidence="7" type="ORF">A1O3_03553</name>
</gene>
<evidence type="ECO:0000313" key="8">
    <source>
        <dbReference type="Proteomes" id="UP000019478"/>
    </source>
</evidence>
<dbReference type="HOGENOM" id="CLU_011431_4_0_1"/>
<dbReference type="OrthoDB" id="206565at2759"/>
<dbReference type="Gene3D" id="3.30.390.80">
    <property type="entry name" value="DNA repair protein Rad52/59/22"/>
    <property type="match status" value="1"/>
</dbReference>
<dbReference type="RefSeq" id="XP_007731879.1">
    <property type="nucleotide sequence ID" value="XM_007733689.1"/>
</dbReference>
<feature type="compositionally biased region" description="Low complexity" evidence="6">
    <location>
        <begin position="246"/>
        <end position="261"/>
    </location>
</feature>
<name>W9YAC3_9EURO</name>
<accession>W9YAC3</accession>
<dbReference type="PANTHER" id="PTHR12132">
    <property type="entry name" value="DNA REPAIR AND RECOMBINATION PROTEIN RAD52, RAD59"/>
    <property type="match status" value="1"/>
</dbReference>
<dbReference type="STRING" id="1182542.W9YAC3"/>
<evidence type="ECO:0000256" key="5">
    <source>
        <dbReference type="ARBA" id="ARBA00077224"/>
    </source>
</evidence>
<comment type="caution">
    <text evidence="7">The sequence shown here is derived from an EMBL/GenBank/DDBJ whole genome shotgun (WGS) entry which is preliminary data.</text>
</comment>
<dbReference type="GO" id="GO:0000730">
    <property type="term" value="P:DNA recombinase assembly"/>
    <property type="evidence" value="ECO:0007669"/>
    <property type="project" value="InterPro"/>
</dbReference>
<evidence type="ECO:0000313" key="7">
    <source>
        <dbReference type="EMBL" id="EXJ86600.1"/>
    </source>
</evidence>
<dbReference type="Proteomes" id="UP000019478">
    <property type="component" value="Unassembled WGS sequence"/>
</dbReference>
<organism evidence="7 8">
    <name type="scientific">Capronia epimyces CBS 606.96</name>
    <dbReference type="NCBI Taxonomy" id="1182542"/>
    <lineage>
        <taxon>Eukaryota</taxon>
        <taxon>Fungi</taxon>
        <taxon>Dikarya</taxon>
        <taxon>Ascomycota</taxon>
        <taxon>Pezizomycotina</taxon>
        <taxon>Eurotiomycetes</taxon>
        <taxon>Chaetothyriomycetidae</taxon>
        <taxon>Chaetothyriales</taxon>
        <taxon>Herpotrichiellaceae</taxon>
        <taxon>Capronia</taxon>
    </lineage>
</organism>
<dbReference type="NCBIfam" id="TIGR00607">
    <property type="entry name" value="rad52"/>
    <property type="match status" value="1"/>
</dbReference>
<dbReference type="InterPro" id="IPR007232">
    <property type="entry name" value="Rad52_Rad59_Rad22"/>
</dbReference>
<feature type="region of interest" description="Disordered" evidence="6">
    <location>
        <begin position="429"/>
        <end position="492"/>
    </location>
</feature>
<dbReference type="InterPro" id="IPR042525">
    <property type="entry name" value="Rad52_Rad59_Rad22_sf"/>
</dbReference>
<evidence type="ECO:0000256" key="1">
    <source>
        <dbReference type="ARBA" id="ARBA00006638"/>
    </source>
</evidence>
<dbReference type="AlphaFoldDB" id="W9YAC3"/>
<feature type="compositionally biased region" description="Polar residues" evidence="6">
    <location>
        <begin position="319"/>
        <end position="328"/>
    </location>
</feature>
<feature type="compositionally biased region" description="Polar residues" evidence="6">
    <location>
        <begin position="341"/>
        <end position="362"/>
    </location>
</feature>
<feature type="region of interest" description="Disordered" evidence="6">
    <location>
        <begin position="1"/>
        <end position="24"/>
    </location>
</feature>
<keyword evidence="3" id="KW-0233">DNA recombination</keyword>
<feature type="compositionally biased region" description="Polar residues" evidence="6">
    <location>
        <begin position="429"/>
        <end position="441"/>
    </location>
</feature>
<keyword evidence="8" id="KW-1185">Reference proteome</keyword>
<proteinExistence type="inferred from homology"/>
<dbReference type="FunFam" id="3.30.390.80:FF:000001">
    <property type="entry name" value="DNA repair protein RAD52 homolog"/>
    <property type="match status" value="1"/>
</dbReference>
<sequence length="546" mass="57623">MPAVGDQHKPSGSHSANPFEEQKPRITEYTAQEIATLQSRLNQQLGPEYISARAGPGGSRVHYLAAEKAISLANEVFGFNGWSSSIQNIQIDFVDENPQTGKITLGLSVIVRVTLKDGTHHEDIGYGQIENCKGKAAAFEKAKKEGTTDALKRALRNFGNVLGNCVYDKGYLAKVTKMKVGAPRWDPNLLHRHSDFAPQKQYEEVKPTLPGPVQESSTEFDDTFDLEDFEVADFDEIDVGHPDEVALPAGPAGARRGPADGASERMPPPSKVDLTTPSKAPGVDEAQSRTLPPRTAQATGPSNIVPQPLPGQRAPGTTGPPNKSSTGPDSRPNVEDVARSFSPTLSSQHSANQSTGQGSSAAVNPPRIAGFYSAKAAGKIDANNNVIAAIPAAVPKFNPHAESPSIRKTSGVNHSRSIPLKRDLIPDTTTLAPSIINPQSDSSRRVGAPGANSPLAPVRGPSTSAYRPPTRRGPESPGGPPPNAVEIGGGDRALQAARRTPLGDVSNVQHNVTAVTTDGVDAKRQRIIESGQSGIHETANNDPGIG</sequence>
<dbReference type="GeneID" id="19167679"/>
<dbReference type="SUPFAM" id="SSF54768">
    <property type="entry name" value="dsRNA-binding domain-like"/>
    <property type="match status" value="1"/>
</dbReference>
<keyword evidence="2" id="KW-0227">DNA damage</keyword>